<dbReference type="SUPFAM" id="SSF53098">
    <property type="entry name" value="Ribonuclease H-like"/>
    <property type="match status" value="1"/>
</dbReference>
<dbReference type="CDD" id="cd06222">
    <property type="entry name" value="RNase_H_like"/>
    <property type="match status" value="1"/>
</dbReference>
<feature type="domain" description="RNase H type-1" evidence="2">
    <location>
        <begin position="315"/>
        <end position="435"/>
    </location>
</feature>
<dbReference type="InterPro" id="IPR012337">
    <property type="entry name" value="RNaseH-like_sf"/>
</dbReference>
<name>A0AAW2DHF9_9ROSI</name>
<dbReference type="Gene3D" id="3.60.10.10">
    <property type="entry name" value="Endonuclease/exonuclease/phosphatase"/>
    <property type="match status" value="1"/>
</dbReference>
<sequence>MEARNPWWAVLADTPTVRAERRMVWEATPQTSLRPVLCEVNHMECLPKHRVLERQPTATVIMGIQHITKLIQIFQLTLVVSLYVDSTELEMEVLQHNLMLFLGTGQTREMVAQMVWNLREEAKRVPPFDEYPSLNQIFIMNIIVWNCRGALKPSFQSHVRELVRNHNPAILVVMETRIGGDRAREITDRLPFENAYHTETIEYAGGLWMLWNSDRVDITPMSSTEQEIHAIVKVPNSNSNWLFTAIYASPRSAERHILWNNLIKVSELHNWPWVMAGDFNEPLTEEDKYGGRASTQNVIRRIRWERPPSGWKKLNTDGSCIGNSRSFGCGGAVRDDHGEWIAGFSRYIGTSCSVVAEMWGLRDGLVLCKNLNIQCLVAELDTSMIVAALTKPEYANNIISPILDDCKQLLTHFQQVQIRHCFRQANRCADKMARKGAEQQLDFCVFNSPPVDVLEIFREDFDGMYFNRLCPERVVLC</sequence>
<dbReference type="InterPro" id="IPR044730">
    <property type="entry name" value="RNase_H-like_dom_plant"/>
</dbReference>
<evidence type="ECO:0008006" key="5">
    <source>
        <dbReference type="Google" id="ProtNLM"/>
    </source>
</evidence>
<gene>
    <name evidence="3" type="ORF">SO802_005165</name>
</gene>
<dbReference type="InterPro" id="IPR036397">
    <property type="entry name" value="RNaseH_sf"/>
</dbReference>
<dbReference type="PANTHER" id="PTHR35218">
    <property type="entry name" value="RNASE H DOMAIN-CONTAINING PROTEIN"/>
    <property type="match status" value="1"/>
</dbReference>
<evidence type="ECO:0000259" key="1">
    <source>
        <dbReference type="Pfam" id="PF03372"/>
    </source>
</evidence>
<evidence type="ECO:0000313" key="4">
    <source>
        <dbReference type="Proteomes" id="UP001459277"/>
    </source>
</evidence>
<dbReference type="InterPro" id="IPR005135">
    <property type="entry name" value="Endo/exonuclease/phosphatase"/>
</dbReference>
<evidence type="ECO:0000313" key="3">
    <source>
        <dbReference type="EMBL" id="KAL0010057.1"/>
    </source>
</evidence>
<protein>
    <recommendedName>
        <fullName evidence="5">RNase H type-1 domain-containing protein</fullName>
    </recommendedName>
</protein>
<evidence type="ECO:0000259" key="2">
    <source>
        <dbReference type="Pfam" id="PF13456"/>
    </source>
</evidence>
<keyword evidence="4" id="KW-1185">Reference proteome</keyword>
<proteinExistence type="predicted"/>
<dbReference type="InterPro" id="IPR002156">
    <property type="entry name" value="RNaseH_domain"/>
</dbReference>
<dbReference type="GO" id="GO:0004523">
    <property type="term" value="F:RNA-DNA hybrid ribonuclease activity"/>
    <property type="evidence" value="ECO:0007669"/>
    <property type="project" value="InterPro"/>
</dbReference>
<comment type="caution">
    <text evidence="3">The sequence shown here is derived from an EMBL/GenBank/DDBJ whole genome shotgun (WGS) entry which is preliminary data.</text>
</comment>
<dbReference type="Pfam" id="PF13456">
    <property type="entry name" value="RVT_3"/>
    <property type="match status" value="1"/>
</dbReference>
<dbReference type="SUPFAM" id="SSF56219">
    <property type="entry name" value="DNase I-like"/>
    <property type="match status" value="1"/>
</dbReference>
<feature type="domain" description="Endonuclease/exonuclease/phosphatase" evidence="1">
    <location>
        <begin position="144"/>
        <end position="293"/>
    </location>
</feature>
<dbReference type="InterPro" id="IPR036691">
    <property type="entry name" value="Endo/exonu/phosph_ase_sf"/>
</dbReference>
<dbReference type="AlphaFoldDB" id="A0AAW2DHF9"/>
<dbReference type="Pfam" id="PF03372">
    <property type="entry name" value="Exo_endo_phos"/>
    <property type="match status" value="1"/>
</dbReference>
<dbReference type="PANTHER" id="PTHR35218:SF9">
    <property type="entry name" value="ENDONUCLEASE_EXONUCLEASE_PHOSPHATASE DOMAIN-CONTAINING PROTEIN"/>
    <property type="match status" value="1"/>
</dbReference>
<organism evidence="3 4">
    <name type="scientific">Lithocarpus litseifolius</name>
    <dbReference type="NCBI Taxonomy" id="425828"/>
    <lineage>
        <taxon>Eukaryota</taxon>
        <taxon>Viridiplantae</taxon>
        <taxon>Streptophyta</taxon>
        <taxon>Embryophyta</taxon>
        <taxon>Tracheophyta</taxon>
        <taxon>Spermatophyta</taxon>
        <taxon>Magnoliopsida</taxon>
        <taxon>eudicotyledons</taxon>
        <taxon>Gunneridae</taxon>
        <taxon>Pentapetalae</taxon>
        <taxon>rosids</taxon>
        <taxon>fabids</taxon>
        <taxon>Fagales</taxon>
        <taxon>Fagaceae</taxon>
        <taxon>Lithocarpus</taxon>
    </lineage>
</organism>
<dbReference type="GO" id="GO:0003676">
    <property type="term" value="F:nucleic acid binding"/>
    <property type="evidence" value="ECO:0007669"/>
    <property type="project" value="InterPro"/>
</dbReference>
<dbReference type="Gene3D" id="3.30.420.10">
    <property type="entry name" value="Ribonuclease H-like superfamily/Ribonuclease H"/>
    <property type="match status" value="1"/>
</dbReference>
<dbReference type="EMBL" id="JAZDWU010000002">
    <property type="protein sequence ID" value="KAL0010057.1"/>
    <property type="molecule type" value="Genomic_DNA"/>
</dbReference>
<reference evidence="3 4" key="1">
    <citation type="submission" date="2024-01" db="EMBL/GenBank/DDBJ databases">
        <title>A telomere-to-telomere, gap-free genome of sweet tea (Lithocarpus litseifolius).</title>
        <authorList>
            <person name="Zhou J."/>
        </authorList>
    </citation>
    <scope>NUCLEOTIDE SEQUENCE [LARGE SCALE GENOMIC DNA]</scope>
    <source>
        <strain evidence="3">Zhou-2022a</strain>
        <tissue evidence="3">Leaf</tissue>
    </source>
</reference>
<accession>A0AAW2DHF9</accession>
<dbReference type="Proteomes" id="UP001459277">
    <property type="component" value="Unassembled WGS sequence"/>
</dbReference>